<dbReference type="RefSeq" id="WP_273052454.1">
    <property type="nucleotide sequence ID" value="NZ_DAITTW010000005.1"/>
</dbReference>
<feature type="region of interest" description="Disordered" evidence="1">
    <location>
        <begin position="1"/>
        <end position="21"/>
    </location>
</feature>
<sequence>MTVTSTSPAAPAAASTPSSLPVTVLHGAPTDTEIAAVVAALSAVAAADPASSATLSPATTARLAARRSNRGTWGIPAEQLFGPTTFNPGGYRA</sequence>
<gene>
    <name evidence="2" type="ORF">DIW82_10585</name>
</gene>
<protein>
    <submittedName>
        <fullName evidence="2">Acetyl-CoA carboxylase subunit</fullName>
    </submittedName>
</protein>
<dbReference type="InterPro" id="IPR032716">
    <property type="entry name" value="ACC_epsilon"/>
</dbReference>
<dbReference type="Pfam" id="PF13822">
    <property type="entry name" value="ACC_epsilon"/>
    <property type="match status" value="1"/>
</dbReference>
<dbReference type="AlphaFoldDB" id="A0A3D4T114"/>
<accession>A0A3D4T114</accession>
<evidence type="ECO:0000313" key="3">
    <source>
        <dbReference type="Proteomes" id="UP000261739"/>
    </source>
</evidence>
<evidence type="ECO:0000313" key="2">
    <source>
        <dbReference type="EMBL" id="HCT15203.1"/>
    </source>
</evidence>
<dbReference type="EMBL" id="DQID01000271">
    <property type="protein sequence ID" value="HCT15203.1"/>
    <property type="molecule type" value="Genomic_DNA"/>
</dbReference>
<dbReference type="STRING" id="863239.GCA_000213935_01996"/>
<dbReference type="GO" id="GO:0004658">
    <property type="term" value="F:propionyl-CoA carboxylase activity"/>
    <property type="evidence" value="ECO:0007669"/>
    <property type="project" value="InterPro"/>
</dbReference>
<dbReference type="GO" id="GO:0003989">
    <property type="term" value="F:acetyl-CoA carboxylase activity"/>
    <property type="evidence" value="ECO:0007669"/>
    <property type="project" value="InterPro"/>
</dbReference>
<reference evidence="2 3" key="1">
    <citation type="journal article" date="2018" name="Nat. Biotechnol.">
        <title>A standardized bacterial taxonomy based on genome phylogeny substantially revises the tree of life.</title>
        <authorList>
            <person name="Parks D.H."/>
            <person name="Chuvochina M."/>
            <person name="Waite D.W."/>
            <person name="Rinke C."/>
            <person name="Skarshewski A."/>
            <person name="Chaumeil P.A."/>
            <person name="Hugenholtz P."/>
        </authorList>
    </citation>
    <scope>NUCLEOTIDE SEQUENCE [LARGE SCALE GENOMIC DNA]</scope>
    <source>
        <strain evidence="2">UBA11247</strain>
    </source>
</reference>
<proteinExistence type="predicted"/>
<comment type="caution">
    <text evidence="2">The sequence shown here is derived from an EMBL/GenBank/DDBJ whole genome shotgun (WGS) entry which is preliminary data.</text>
</comment>
<organism evidence="2 3">
    <name type="scientific">Corynebacterium nuruki</name>
    <dbReference type="NCBI Taxonomy" id="1032851"/>
    <lineage>
        <taxon>Bacteria</taxon>
        <taxon>Bacillati</taxon>
        <taxon>Actinomycetota</taxon>
        <taxon>Actinomycetes</taxon>
        <taxon>Mycobacteriales</taxon>
        <taxon>Corynebacteriaceae</taxon>
        <taxon>Corynebacterium</taxon>
    </lineage>
</organism>
<evidence type="ECO:0000256" key="1">
    <source>
        <dbReference type="SAM" id="MobiDB-lite"/>
    </source>
</evidence>
<name>A0A3D4T114_9CORY</name>
<dbReference type="Proteomes" id="UP000261739">
    <property type="component" value="Unassembled WGS sequence"/>
</dbReference>